<accession>A0AAD0KGH3</accession>
<dbReference type="InterPro" id="IPR032710">
    <property type="entry name" value="NTF2-like_dom_sf"/>
</dbReference>
<dbReference type="GeneID" id="32691057"/>
<evidence type="ECO:0000259" key="7">
    <source>
        <dbReference type="Pfam" id="PF04542"/>
    </source>
</evidence>
<name>A0AAD0KGH3_9ACTN</name>
<evidence type="ECO:0000256" key="5">
    <source>
        <dbReference type="ARBA" id="ARBA00023125"/>
    </source>
</evidence>
<dbReference type="PANTHER" id="PTHR30173">
    <property type="entry name" value="SIGMA 19 FACTOR"/>
    <property type="match status" value="1"/>
</dbReference>
<comment type="similarity">
    <text evidence="1">Belongs to the sigma-70 factor family. ECF subfamily.</text>
</comment>
<dbReference type="InterPro" id="IPR052704">
    <property type="entry name" value="ECF_Sigma-70_Domain"/>
</dbReference>
<feature type="domain" description="RNA polymerase sigma-70 region 2" evidence="7">
    <location>
        <begin position="16"/>
        <end position="80"/>
    </location>
</feature>
<gene>
    <name evidence="9" type="ORF">DLJ61_24855</name>
</gene>
<dbReference type="Gene3D" id="1.10.10.10">
    <property type="entry name" value="Winged helix-like DNA-binding domain superfamily/Winged helix DNA-binding domain"/>
    <property type="match status" value="1"/>
</dbReference>
<comment type="subunit">
    <text evidence="2">Interacts transiently with the RNA polymerase catalytic core formed by RpoA, RpoB, RpoC and RpoZ (2 alpha, 1 beta, 1 beta' and 1 omega subunit) to form the RNA polymerase holoenzyme that can initiate transcription.</text>
</comment>
<keyword evidence="4" id="KW-0731">Sigma factor</keyword>
<dbReference type="KEGG" id="gta:BCM27_24595"/>
<keyword evidence="6" id="KW-0804">Transcription</keyword>
<reference evidence="9 10" key="1">
    <citation type="submission" date="2018-05" db="EMBL/GenBank/DDBJ databases">
        <title>Complete genome sequence of Gordonia terrae NRRL B-16283.</title>
        <authorList>
            <person name="Garlena R.A."/>
            <person name="Russell D.A."/>
            <person name="Hatfull G.F."/>
        </authorList>
    </citation>
    <scope>NUCLEOTIDE SEQUENCE [LARGE SCALE GENOMIC DNA]</scope>
    <source>
        <strain evidence="9 10">NRRL B-16283</strain>
    </source>
</reference>
<dbReference type="SUPFAM" id="SSF54427">
    <property type="entry name" value="NTF2-like"/>
    <property type="match status" value="1"/>
</dbReference>
<organism evidence="9 10">
    <name type="scientific">Gordonia terrae</name>
    <dbReference type="NCBI Taxonomy" id="2055"/>
    <lineage>
        <taxon>Bacteria</taxon>
        <taxon>Bacillati</taxon>
        <taxon>Actinomycetota</taxon>
        <taxon>Actinomycetes</taxon>
        <taxon>Mycobacteriales</taxon>
        <taxon>Gordoniaceae</taxon>
        <taxon>Gordonia</taxon>
    </lineage>
</organism>
<dbReference type="Proteomes" id="UP000247118">
    <property type="component" value="Chromosome"/>
</dbReference>
<dbReference type="RefSeq" id="WP_004021107.1">
    <property type="nucleotide sequence ID" value="NZ_CABEIC010000002.1"/>
</dbReference>
<evidence type="ECO:0000313" key="10">
    <source>
        <dbReference type="Proteomes" id="UP000247118"/>
    </source>
</evidence>
<protein>
    <submittedName>
        <fullName evidence="9">RNA polymerase sigma factor SigJ</fullName>
    </submittedName>
</protein>
<dbReference type="InterPro" id="IPR036388">
    <property type="entry name" value="WH-like_DNA-bd_sf"/>
</dbReference>
<dbReference type="InterPro" id="IPR013325">
    <property type="entry name" value="RNA_pol_sigma_r2"/>
</dbReference>
<dbReference type="InterPro" id="IPR007627">
    <property type="entry name" value="RNA_pol_sigma70_r2"/>
</dbReference>
<evidence type="ECO:0000256" key="3">
    <source>
        <dbReference type="ARBA" id="ARBA00023015"/>
    </source>
</evidence>
<dbReference type="Pfam" id="PF04542">
    <property type="entry name" value="Sigma70_r2"/>
    <property type="match status" value="1"/>
</dbReference>
<dbReference type="Pfam" id="PF08281">
    <property type="entry name" value="Sigma70_r4_2"/>
    <property type="match status" value="1"/>
</dbReference>
<keyword evidence="5" id="KW-0238">DNA-binding</keyword>
<dbReference type="GO" id="GO:0003677">
    <property type="term" value="F:DNA binding"/>
    <property type="evidence" value="ECO:0007669"/>
    <property type="project" value="UniProtKB-KW"/>
</dbReference>
<dbReference type="InterPro" id="IPR013324">
    <property type="entry name" value="RNA_pol_sigma_r3/r4-like"/>
</dbReference>
<dbReference type="SUPFAM" id="SSF88659">
    <property type="entry name" value="Sigma3 and sigma4 domains of RNA polymerase sigma factors"/>
    <property type="match status" value="1"/>
</dbReference>
<evidence type="ECO:0000256" key="6">
    <source>
        <dbReference type="ARBA" id="ARBA00023163"/>
    </source>
</evidence>
<evidence type="ECO:0000259" key="8">
    <source>
        <dbReference type="Pfam" id="PF08281"/>
    </source>
</evidence>
<evidence type="ECO:0000256" key="1">
    <source>
        <dbReference type="ARBA" id="ARBA00010641"/>
    </source>
</evidence>
<evidence type="ECO:0000313" key="9">
    <source>
        <dbReference type="EMBL" id="AWO86307.1"/>
    </source>
</evidence>
<dbReference type="SUPFAM" id="SSF88946">
    <property type="entry name" value="Sigma2 domain of RNA polymerase sigma factors"/>
    <property type="match status" value="1"/>
</dbReference>
<dbReference type="GO" id="GO:0016987">
    <property type="term" value="F:sigma factor activity"/>
    <property type="evidence" value="ECO:0007669"/>
    <property type="project" value="UniProtKB-KW"/>
</dbReference>
<sequence>MSDGIDAVPAHLGDVQDERRRLQAMAYRMTGTLADAEDVVQETYLRWYRMSEDERAQIENPAAWLTRVGSRVALDLLGSARVRRERYVGEWLPEPVPADLFAGTAPLTDPAERVTLDESVSTALLVVLEAMTPAERVAFVLHDVFAMPFDEVAAIVGRSSAATRQLASTARRHVRAQRSVAVPRSAHDAAVQKFLAASRGGNLIELLEVLAPDVELRTDGGGVVNAARRPVLGPQNVARFILGVLVKQPDLRFDPVATPDGLAYRLFSEDMLYGVVNFRVVADRIADVWFVVNPDKLTSWMHEAV</sequence>
<dbReference type="PANTHER" id="PTHR30173:SF43">
    <property type="entry name" value="ECF RNA POLYMERASE SIGMA FACTOR SIGI-RELATED"/>
    <property type="match status" value="1"/>
</dbReference>
<dbReference type="GO" id="GO:0006352">
    <property type="term" value="P:DNA-templated transcription initiation"/>
    <property type="evidence" value="ECO:0007669"/>
    <property type="project" value="InterPro"/>
</dbReference>
<evidence type="ECO:0000256" key="4">
    <source>
        <dbReference type="ARBA" id="ARBA00023082"/>
    </source>
</evidence>
<evidence type="ECO:0000256" key="2">
    <source>
        <dbReference type="ARBA" id="ARBA00011344"/>
    </source>
</evidence>
<proteinExistence type="inferred from homology"/>
<dbReference type="InterPro" id="IPR013249">
    <property type="entry name" value="RNA_pol_sigma70_r4_t2"/>
</dbReference>
<dbReference type="NCBIfam" id="NF007214">
    <property type="entry name" value="PRK09636.1"/>
    <property type="match status" value="1"/>
</dbReference>
<dbReference type="AlphaFoldDB" id="A0AAD0KGH3"/>
<keyword evidence="3" id="KW-0805">Transcription regulation</keyword>
<feature type="domain" description="RNA polymerase sigma factor 70 region 4 type 2" evidence="8">
    <location>
        <begin position="123"/>
        <end position="173"/>
    </location>
</feature>
<dbReference type="EMBL" id="CP029604">
    <property type="protein sequence ID" value="AWO86307.1"/>
    <property type="molecule type" value="Genomic_DNA"/>
</dbReference>
<dbReference type="Gene3D" id="1.10.1740.10">
    <property type="match status" value="1"/>
</dbReference>